<dbReference type="NCBIfam" id="TIGR02258">
    <property type="entry name" value="2_5_ligase"/>
    <property type="match status" value="1"/>
</dbReference>
<gene>
    <name evidence="3" type="primary">thpR</name>
    <name evidence="3" type="ORF">FCE95_04195</name>
</gene>
<keyword evidence="1 2" id="KW-0378">Hydrolase</keyword>
<name>A0A4U5JWK6_9GAMM</name>
<evidence type="ECO:0000313" key="4">
    <source>
        <dbReference type="Proteomes" id="UP000308707"/>
    </source>
</evidence>
<dbReference type="InterPro" id="IPR004175">
    <property type="entry name" value="RNA_CPDase"/>
</dbReference>
<protein>
    <recommendedName>
        <fullName evidence="2">RNA 2',3'-cyclic phosphodiesterase</fullName>
        <shortName evidence="2">RNA 2',3'-CPDase</shortName>
        <ecNumber evidence="2">3.1.4.58</ecNumber>
    </recommendedName>
</protein>
<accession>A0A4U5JWK6</accession>
<proteinExistence type="inferred from homology"/>
<dbReference type="GO" id="GO:0004113">
    <property type="term" value="F:2',3'-cyclic-nucleotide 3'-phosphodiesterase activity"/>
    <property type="evidence" value="ECO:0007669"/>
    <property type="project" value="InterPro"/>
</dbReference>
<dbReference type="OrthoDB" id="7061261at2"/>
<comment type="similarity">
    <text evidence="2">Belongs to the 2H phosphoesterase superfamily. ThpR family.</text>
</comment>
<evidence type="ECO:0000313" key="3">
    <source>
        <dbReference type="EMBL" id="TKR33506.1"/>
    </source>
</evidence>
<dbReference type="PANTHER" id="PTHR35561">
    <property type="entry name" value="RNA 2',3'-CYCLIC PHOSPHODIESTERASE"/>
    <property type="match status" value="1"/>
</dbReference>
<evidence type="ECO:0000256" key="2">
    <source>
        <dbReference type="HAMAP-Rule" id="MF_01940"/>
    </source>
</evidence>
<feature type="active site" description="Proton acceptor" evidence="2">
    <location>
        <position position="154"/>
    </location>
</feature>
<comment type="caution">
    <text evidence="3">The sequence shown here is derived from an EMBL/GenBank/DDBJ whole genome shotgun (WGS) entry which is preliminary data.</text>
</comment>
<feature type="short sequence motif" description="HXTX 2" evidence="2">
    <location>
        <begin position="154"/>
        <end position="157"/>
    </location>
</feature>
<keyword evidence="4" id="KW-1185">Reference proteome</keyword>
<dbReference type="AlphaFoldDB" id="A0A4U5JWK6"/>
<reference evidence="3 4" key="1">
    <citation type="submission" date="2019-04" db="EMBL/GenBank/DDBJ databases">
        <title>Reference strain of H23.</title>
        <authorList>
            <person name="Luo X."/>
        </authorList>
    </citation>
    <scope>NUCLEOTIDE SEQUENCE [LARGE SCALE GENOMIC DNA]</scope>
    <source>
        <strain evidence="3 4">H23</strain>
    </source>
</reference>
<dbReference type="EMBL" id="SZUA01000001">
    <property type="protein sequence ID" value="TKR33506.1"/>
    <property type="molecule type" value="Genomic_DNA"/>
</dbReference>
<dbReference type="Pfam" id="PF13563">
    <property type="entry name" value="2_5_RNA_ligase2"/>
    <property type="match status" value="1"/>
</dbReference>
<evidence type="ECO:0000256" key="1">
    <source>
        <dbReference type="ARBA" id="ARBA00022801"/>
    </source>
</evidence>
<dbReference type="EC" id="3.1.4.58" evidence="2"/>
<feature type="active site" description="Proton donor" evidence="2">
    <location>
        <position position="65"/>
    </location>
</feature>
<dbReference type="PANTHER" id="PTHR35561:SF1">
    <property type="entry name" value="RNA 2',3'-CYCLIC PHOSPHODIESTERASE"/>
    <property type="match status" value="1"/>
</dbReference>
<dbReference type="Proteomes" id="UP000308707">
    <property type="component" value="Unassembled WGS sequence"/>
</dbReference>
<dbReference type="SUPFAM" id="SSF55144">
    <property type="entry name" value="LigT-like"/>
    <property type="match status" value="1"/>
</dbReference>
<dbReference type="HAMAP" id="MF_01940">
    <property type="entry name" value="RNA_CPDase"/>
    <property type="match status" value="1"/>
</dbReference>
<dbReference type="InterPro" id="IPR009097">
    <property type="entry name" value="Cyclic_Pdiesterase"/>
</dbReference>
<feature type="short sequence motif" description="HXTX 1" evidence="2">
    <location>
        <begin position="65"/>
        <end position="68"/>
    </location>
</feature>
<organism evidence="3 4">
    <name type="scientific">Luteimonas gilva</name>
    <dbReference type="NCBI Taxonomy" id="2572684"/>
    <lineage>
        <taxon>Bacteria</taxon>
        <taxon>Pseudomonadati</taxon>
        <taxon>Pseudomonadota</taxon>
        <taxon>Gammaproteobacteria</taxon>
        <taxon>Lysobacterales</taxon>
        <taxon>Lysobacteraceae</taxon>
        <taxon>Luteimonas</taxon>
    </lineage>
</organism>
<comment type="function">
    <text evidence="2">Hydrolyzes RNA 2',3'-cyclic phosphodiester to an RNA 2'-phosphomonoester.</text>
</comment>
<dbReference type="Gene3D" id="3.90.1140.10">
    <property type="entry name" value="Cyclic phosphodiesterase"/>
    <property type="match status" value="1"/>
</dbReference>
<sequence length="201" mass="22658">MRRMDRDASQSGQLGLGFGDTKPSDRLFFALFPDAAAVAKIEELVDRLRREHGLRAKALRADHFHVTLHFLGDYPQDLWRPIAERAAQAASKVRTSPFDVRFDHVSSFASRRQDAPLVLRTEAGEALRELHATLGEALRGLGSVVRVSHGFEPHLTLMYDERSLAPRPINPISWRADEFVLVRSPIGKGEYEPLGRWPLRG</sequence>
<comment type="catalytic activity">
    <reaction evidence="2">
        <text>a 3'-end 2',3'-cyclophospho-ribonucleotide-RNA + H2O = a 3'-end 2'-phospho-ribonucleotide-RNA + H(+)</text>
        <dbReference type="Rhea" id="RHEA:11828"/>
        <dbReference type="Rhea" id="RHEA-COMP:10464"/>
        <dbReference type="Rhea" id="RHEA-COMP:17353"/>
        <dbReference type="ChEBI" id="CHEBI:15377"/>
        <dbReference type="ChEBI" id="CHEBI:15378"/>
        <dbReference type="ChEBI" id="CHEBI:83064"/>
        <dbReference type="ChEBI" id="CHEBI:173113"/>
        <dbReference type="EC" id="3.1.4.58"/>
    </reaction>
</comment>
<dbReference type="GO" id="GO:0008664">
    <property type="term" value="F:RNA 2',3'-cyclic 3'-phosphodiesterase activity"/>
    <property type="evidence" value="ECO:0007669"/>
    <property type="project" value="UniProtKB-EC"/>
</dbReference>